<feature type="repeat" description="PPR" evidence="3">
    <location>
        <begin position="126"/>
        <end position="160"/>
    </location>
</feature>
<dbReference type="Pfam" id="PF13041">
    <property type="entry name" value="PPR_2"/>
    <property type="match status" value="1"/>
</dbReference>
<evidence type="ECO:0000256" key="3">
    <source>
        <dbReference type="PROSITE-ProRule" id="PRU00708"/>
    </source>
</evidence>
<reference evidence="4 5" key="1">
    <citation type="submission" date="2020-10" db="EMBL/GenBank/DDBJ databases">
        <title>Plant Genome Project.</title>
        <authorList>
            <person name="Zhang R.-G."/>
        </authorList>
    </citation>
    <scope>NUCLEOTIDE SEQUENCE [LARGE SCALE GENOMIC DNA]</scope>
    <source>
        <strain evidence="4">FAFU-HL-1</strain>
        <tissue evidence="4">Leaf</tissue>
    </source>
</reference>
<evidence type="ECO:0008006" key="6">
    <source>
        <dbReference type="Google" id="ProtNLM"/>
    </source>
</evidence>
<gene>
    <name evidence="4" type="ORF">SADUNF_Sadunf01G0146000</name>
</gene>
<accession>A0A835TKQ0</accession>
<dbReference type="PROSITE" id="PS51375">
    <property type="entry name" value="PPR"/>
    <property type="match status" value="1"/>
</dbReference>
<keyword evidence="2" id="KW-0677">Repeat</keyword>
<dbReference type="PANTHER" id="PTHR47939">
    <property type="entry name" value="MEMBRANE-ASSOCIATED SALT-INDUCIBLE PROTEIN-LIKE"/>
    <property type="match status" value="1"/>
</dbReference>
<dbReference type="Proteomes" id="UP000657918">
    <property type="component" value="Unassembled WGS sequence"/>
</dbReference>
<dbReference type="NCBIfam" id="TIGR00756">
    <property type="entry name" value="PPR"/>
    <property type="match status" value="1"/>
</dbReference>
<organism evidence="4 5">
    <name type="scientific">Salix dunnii</name>
    <dbReference type="NCBI Taxonomy" id="1413687"/>
    <lineage>
        <taxon>Eukaryota</taxon>
        <taxon>Viridiplantae</taxon>
        <taxon>Streptophyta</taxon>
        <taxon>Embryophyta</taxon>
        <taxon>Tracheophyta</taxon>
        <taxon>Spermatophyta</taxon>
        <taxon>Magnoliopsida</taxon>
        <taxon>eudicotyledons</taxon>
        <taxon>Gunneridae</taxon>
        <taxon>Pentapetalae</taxon>
        <taxon>rosids</taxon>
        <taxon>fabids</taxon>
        <taxon>Malpighiales</taxon>
        <taxon>Salicaceae</taxon>
        <taxon>Saliceae</taxon>
        <taxon>Salix</taxon>
    </lineage>
</organism>
<evidence type="ECO:0000256" key="1">
    <source>
        <dbReference type="ARBA" id="ARBA00007626"/>
    </source>
</evidence>
<proteinExistence type="inferred from homology"/>
<dbReference type="Gene3D" id="1.25.40.10">
    <property type="entry name" value="Tetratricopeptide repeat domain"/>
    <property type="match status" value="1"/>
</dbReference>
<evidence type="ECO:0000313" key="5">
    <source>
        <dbReference type="Proteomes" id="UP000657918"/>
    </source>
</evidence>
<dbReference type="InterPro" id="IPR050667">
    <property type="entry name" value="PPR-containing_protein"/>
</dbReference>
<name>A0A835TKQ0_9ROSI</name>
<protein>
    <recommendedName>
        <fullName evidence="6">Pentatricopeptide repeat-containing protein</fullName>
    </recommendedName>
</protein>
<dbReference type="InterPro" id="IPR002885">
    <property type="entry name" value="PPR_rpt"/>
</dbReference>
<comment type="caution">
    <text evidence="4">The sequence shown here is derived from an EMBL/GenBank/DDBJ whole genome shotgun (WGS) entry which is preliminary data.</text>
</comment>
<dbReference type="PANTHER" id="PTHR47939:SF7">
    <property type="entry name" value="REPEAT-CONTAINING PROTEIN, PUTATIVE-RELATED"/>
    <property type="match status" value="1"/>
</dbReference>
<comment type="similarity">
    <text evidence="1">Belongs to the PPR family. P subfamily.</text>
</comment>
<dbReference type="AlphaFoldDB" id="A0A835TKQ0"/>
<keyword evidence="5" id="KW-1185">Reference proteome</keyword>
<evidence type="ECO:0000313" key="4">
    <source>
        <dbReference type="EMBL" id="KAF9689956.1"/>
    </source>
</evidence>
<dbReference type="EMBL" id="JADGMS010000001">
    <property type="protein sequence ID" value="KAF9689956.1"/>
    <property type="molecule type" value="Genomic_DNA"/>
</dbReference>
<sequence>MLSLRDSRRSRNFAAAVALTDSLAAVSNCIQNQKQKPLEEPALLKLKAERDPEKLFNLFKANAENKLVAGMIKHVTDTFHNMHLHGCKRTVKSFKAALKVFTGTRDLATIETFVNEAPKKFDIEFDIFSVNTIVKALRERGVLDKSYLLMVEMEKSGVTPDVITYTTLISAFYKN</sequence>
<dbReference type="OrthoDB" id="185373at2759"/>
<dbReference type="InterPro" id="IPR011990">
    <property type="entry name" value="TPR-like_helical_dom_sf"/>
</dbReference>
<evidence type="ECO:0000256" key="2">
    <source>
        <dbReference type="ARBA" id="ARBA00022737"/>
    </source>
</evidence>